<keyword evidence="2" id="KW-1185">Reference proteome</keyword>
<evidence type="ECO:0000313" key="1">
    <source>
        <dbReference type="EMBL" id="TCO62484.1"/>
    </source>
</evidence>
<dbReference type="Proteomes" id="UP000295680">
    <property type="component" value="Unassembled WGS sequence"/>
</dbReference>
<dbReference type="InterPro" id="IPR042281">
    <property type="entry name" value="GpdQ_beta-strand"/>
</dbReference>
<gene>
    <name evidence="1" type="ORF">EV192_102622</name>
</gene>
<reference evidence="1 2" key="1">
    <citation type="submission" date="2019-03" db="EMBL/GenBank/DDBJ databases">
        <title>Genomic Encyclopedia of Type Strains, Phase IV (KMG-IV): sequencing the most valuable type-strain genomes for metagenomic binning, comparative biology and taxonomic classification.</title>
        <authorList>
            <person name="Goeker M."/>
        </authorList>
    </citation>
    <scope>NUCLEOTIDE SEQUENCE [LARGE SCALE GENOMIC DNA]</scope>
    <source>
        <strain evidence="1 2">DSM 45934</strain>
    </source>
</reference>
<dbReference type="InterPro" id="IPR029052">
    <property type="entry name" value="Metallo-depent_PP-like"/>
</dbReference>
<comment type="caution">
    <text evidence="1">The sequence shown here is derived from an EMBL/GenBank/DDBJ whole genome shotgun (WGS) entry which is preliminary data.</text>
</comment>
<dbReference type="Gene3D" id="3.30.750.180">
    <property type="entry name" value="GpdQ, beta-strand dimerisation domain"/>
    <property type="match status" value="1"/>
</dbReference>
<organism evidence="1 2">
    <name type="scientific">Actinocrispum wychmicini</name>
    <dbReference type="NCBI Taxonomy" id="1213861"/>
    <lineage>
        <taxon>Bacteria</taxon>
        <taxon>Bacillati</taxon>
        <taxon>Actinomycetota</taxon>
        <taxon>Actinomycetes</taxon>
        <taxon>Pseudonocardiales</taxon>
        <taxon>Pseudonocardiaceae</taxon>
        <taxon>Actinocrispum</taxon>
    </lineage>
</organism>
<evidence type="ECO:0000313" key="2">
    <source>
        <dbReference type="Proteomes" id="UP000295680"/>
    </source>
</evidence>
<name>A0A4R2JSB9_9PSEU</name>
<accession>A0A4R2JSB9</accession>
<proteinExistence type="predicted"/>
<evidence type="ECO:0008006" key="3">
    <source>
        <dbReference type="Google" id="ProtNLM"/>
    </source>
</evidence>
<dbReference type="EMBL" id="SLWS01000002">
    <property type="protein sequence ID" value="TCO62484.1"/>
    <property type="molecule type" value="Genomic_DNA"/>
</dbReference>
<dbReference type="AlphaFoldDB" id="A0A4R2JSB9"/>
<dbReference type="RefSeq" id="WP_132114284.1">
    <property type="nucleotide sequence ID" value="NZ_SLWS01000002.1"/>
</dbReference>
<dbReference type="OrthoDB" id="5241795at2"/>
<protein>
    <recommendedName>
        <fullName evidence="3">Calcineurin-like phosphoesterase family protein</fullName>
    </recommendedName>
</protein>
<dbReference type="SUPFAM" id="SSF56300">
    <property type="entry name" value="Metallo-dependent phosphatases"/>
    <property type="match status" value="1"/>
</dbReference>
<sequence>MLVLAHVSDIHQDDGYLADETLDWLDSGLADAGDTSAFVCFHHPPVVLHVPYVDRIKQNGEDRLAAVLAKYSNLEMPPAIAFHVLDDDRRLATHYRVVTTA</sequence>